<dbReference type="Gene3D" id="3.40.50.300">
    <property type="entry name" value="P-loop containing nucleotide triphosphate hydrolases"/>
    <property type="match status" value="1"/>
</dbReference>
<evidence type="ECO:0000256" key="6">
    <source>
        <dbReference type="PROSITE-ProRule" id="PRU01091"/>
    </source>
</evidence>
<evidence type="ECO:0000256" key="5">
    <source>
        <dbReference type="ARBA" id="ARBA00023163"/>
    </source>
</evidence>
<dbReference type="GO" id="GO:0000160">
    <property type="term" value="P:phosphorelay signal transduction system"/>
    <property type="evidence" value="ECO:0007669"/>
    <property type="project" value="UniProtKB-KW"/>
</dbReference>
<dbReference type="Proteomes" id="UP000236754">
    <property type="component" value="Unassembled WGS sequence"/>
</dbReference>
<reference evidence="8 9" key="1">
    <citation type="submission" date="2016-10" db="EMBL/GenBank/DDBJ databases">
        <authorList>
            <person name="de Groot N.N."/>
        </authorList>
    </citation>
    <scope>NUCLEOTIDE SEQUENCE [LARGE SCALE GENOMIC DNA]</scope>
    <source>
        <strain evidence="8 9">CGMCC 4.2023</strain>
    </source>
</reference>
<dbReference type="SMART" id="SM00028">
    <property type="entry name" value="TPR"/>
    <property type="match status" value="4"/>
</dbReference>
<dbReference type="SUPFAM" id="SSF52540">
    <property type="entry name" value="P-loop containing nucleoside triphosphate hydrolases"/>
    <property type="match status" value="1"/>
</dbReference>
<keyword evidence="2" id="KW-0902">Two-component regulatory system</keyword>
<accession>A0A1H6AKV6</accession>
<dbReference type="InterPro" id="IPR051677">
    <property type="entry name" value="AfsR-DnrI-RedD_regulator"/>
</dbReference>
<evidence type="ECO:0000313" key="9">
    <source>
        <dbReference type="Proteomes" id="UP000236754"/>
    </source>
</evidence>
<dbReference type="PANTHER" id="PTHR35807:SF1">
    <property type="entry name" value="TRANSCRIPTIONAL REGULATOR REDD"/>
    <property type="match status" value="1"/>
</dbReference>
<keyword evidence="3" id="KW-0805">Transcription regulation</keyword>
<gene>
    <name evidence="8" type="ORF">SAMN05216223_105472</name>
</gene>
<feature type="DNA-binding region" description="OmpR/PhoB-type" evidence="6">
    <location>
        <begin position="1"/>
        <end position="96"/>
    </location>
</feature>
<evidence type="ECO:0000256" key="2">
    <source>
        <dbReference type="ARBA" id="ARBA00023012"/>
    </source>
</evidence>
<dbReference type="InterPro" id="IPR027417">
    <property type="entry name" value="P-loop_NTPase"/>
</dbReference>
<dbReference type="Pfam" id="PF00486">
    <property type="entry name" value="Trans_reg_C"/>
    <property type="match status" value="1"/>
</dbReference>
<feature type="domain" description="OmpR/PhoB-type" evidence="7">
    <location>
        <begin position="1"/>
        <end position="96"/>
    </location>
</feature>
<dbReference type="SMART" id="SM01043">
    <property type="entry name" value="BTAD"/>
    <property type="match status" value="1"/>
</dbReference>
<dbReference type="SUPFAM" id="SSF46894">
    <property type="entry name" value="C-terminal effector domain of the bipartite response regulators"/>
    <property type="match status" value="1"/>
</dbReference>
<dbReference type="RefSeq" id="WP_103886235.1">
    <property type="nucleotide sequence ID" value="NZ_FNVU01000005.1"/>
</dbReference>
<dbReference type="EMBL" id="FNVU01000005">
    <property type="protein sequence ID" value="SEG49181.1"/>
    <property type="molecule type" value="Genomic_DNA"/>
</dbReference>
<dbReference type="PRINTS" id="PR00364">
    <property type="entry name" value="DISEASERSIST"/>
</dbReference>
<dbReference type="InterPro" id="IPR005158">
    <property type="entry name" value="BTAD"/>
</dbReference>
<dbReference type="InterPro" id="IPR002182">
    <property type="entry name" value="NB-ARC"/>
</dbReference>
<dbReference type="InterPro" id="IPR019734">
    <property type="entry name" value="TPR_rpt"/>
</dbReference>
<comment type="similarity">
    <text evidence="1">Belongs to the AfsR/DnrI/RedD regulatory family.</text>
</comment>
<dbReference type="InterPro" id="IPR036388">
    <property type="entry name" value="WH-like_DNA-bd_sf"/>
</dbReference>
<dbReference type="Gene3D" id="1.10.10.10">
    <property type="entry name" value="Winged helix-like DNA-binding domain superfamily/Winged helix DNA-binding domain"/>
    <property type="match status" value="1"/>
</dbReference>
<dbReference type="CDD" id="cd15831">
    <property type="entry name" value="BTAD"/>
    <property type="match status" value="1"/>
</dbReference>
<dbReference type="AlphaFoldDB" id="A0A1H6AKV6"/>
<proteinExistence type="inferred from homology"/>
<dbReference type="InterPro" id="IPR001867">
    <property type="entry name" value="OmpR/PhoB-type_DNA-bd"/>
</dbReference>
<dbReference type="Pfam" id="PF03704">
    <property type="entry name" value="BTAD"/>
    <property type="match status" value="1"/>
</dbReference>
<keyword evidence="9" id="KW-1185">Reference proteome</keyword>
<evidence type="ECO:0000256" key="3">
    <source>
        <dbReference type="ARBA" id="ARBA00023015"/>
    </source>
</evidence>
<dbReference type="SUPFAM" id="SSF48452">
    <property type="entry name" value="TPR-like"/>
    <property type="match status" value="2"/>
</dbReference>
<name>A0A1H6AKV6_9ACTN</name>
<dbReference type="SMART" id="SM00862">
    <property type="entry name" value="Trans_reg_C"/>
    <property type="match status" value="1"/>
</dbReference>
<evidence type="ECO:0000259" key="7">
    <source>
        <dbReference type="PROSITE" id="PS51755"/>
    </source>
</evidence>
<sequence>MQILVLGLLELRHEGRAVVPTAGRDRALLVELIVHRGNVVSTGHLAEVLWGADQPTDPANALQVRVSRLRALLRSVAGPAGASLLHTRPGGYQFTPAEPELDVLAYEAALTAASQAAADEDRAAALMLHERAAALWRGEPFGGMPVGGCAAAESARLDELHLTACEDRAAAALRARRPADVLAALGAQVAAHPLRERAHALLIAALRDLGRPAEALAAYGRLRTVLAEELGTEPSPELRALHLDLLRVTAAPAPAPPRRPAQLPPKTVSLVGRSDERAVLDDALTRDMPAGASTVVVVSGMGGVGKTVLALSAAHELSERFPDGQLFVRLHGATPGLEAVAPAGALDTLIRSLGDAPPPGEGAEAAAAHLRSLLAGRRILLVLDDALSAAQVRPLLPAGPGCAVIVTSRVRLAGIEHAVHVPLGPLAEEDCVALLGSVAGRDRIAAEPAAAAQLAELCGGLPLALRISASRLSARTAWSVSSLVERLTGHRERLDELDLDDLSVRGTLSVTYQALTRGTGSEERMAAEVFRGIGTLDLPHYSAPVVAVLLDVTEHQAGRALDRLVDVALLEETHLGRYAPHDLVRDVCRELAQQETDREGRSVAVARVLEWYAAMAGGAARALLPSRHRGLVFLAPGNGVRVPVDATRAAAWSEVERTNVLALLGRTFPGPRAHPVVIQLGMAACACLQRQGRFAELLAAGGIVAATATAAGDTPARGAAWNYMAAAHWGAGRHGESLALIDDCLDLWRACGDTDAERGELCNRGLLLDKLDRLEEARVTLLDCLRLCEESGDRYNEAITLSHLGNLHDRIDARLSIGFHQRSLRLGEELEHAVFMDTARCNIGYALLALDRPGEAQLHFEAALELLDVDGQWTTEREIRLGLSRALREQGAHQRAARECAVLLELSGSRDDTYSLKLARAEAAVIDELLAAEPATT</sequence>
<dbReference type="GO" id="GO:0043531">
    <property type="term" value="F:ADP binding"/>
    <property type="evidence" value="ECO:0007669"/>
    <property type="project" value="InterPro"/>
</dbReference>
<dbReference type="Pfam" id="PF00931">
    <property type="entry name" value="NB-ARC"/>
    <property type="match status" value="1"/>
</dbReference>
<evidence type="ECO:0000256" key="1">
    <source>
        <dbReference type="ARBA" id="ARBA00005820"/>
    </source>
</evidence>
<dbReference type="PROSITE" id="PS51755">
    <property type="entry name" value="OMPR_PHOB"/>
    <property type="match status" value="1"/>
</dbReference>
<organism evidence="8 9">
    <name type="scientific">Actinacidiphila yanglinensis</name>
    <dbReference type="NCBI Taxonomy" id="310779"/>
    <lineage>
        <taxon>Bacteria</taxon>
        <taxon>Bacillati</taxon>
        <taxon>Actinomycetota</taxon>
        <taxon>Actinomycetes</taxon>
        <taxon>Kitasatosporales</taxon>
        <taxon>Streptomycetaceae</taxon>
        <taxon>Actinacidiphila</taxon>
    </lineage>
</organism>
<dbReference type="GO" id="GO:0006355">
    <property type="term" value="P:regulation of DNA-templated transcription"/>
    <property type="evidence" value="ECO:0007669"/>
    <property type="project" value="InterPro"/>
</dbReference>
<dbReference type="InterPro" id="IPR016032">
    <property type="entry name" value="Sig_transdc_resp-reg_C-effctor"/>
</dbReference>
<protein>
    <submittedName>
        <fullName evidence="8">DNA-binding transcriptional activator of the SARP family</fullName>
    </submittedName>
</protein>
<evidence type="ECO:0000256" key="4">
    <source>
        <dbReference type="ARBA" id="ARBA00023125"/>
    </source>
</evidence>
<dbReference type="OrthoDB" id="3862494at2"/>
<dbReference type="InterPro" id="IPR011990">
    <property type="entry name" value="TPR-like_helical_dom_sf"/>
</dbReference>
<evidence type="ECO:0000313" key="8">
    <source>
        <dbReference type="EMBL" id="SEG49181.1"/>
    </source>
</evidence>
<keyword evidence="5" id="KW-0804">Transcription</keyword>
<dbReference type="GO" id="GO:0003677">
    <property type="term" value="F:DNA binding"/>
    <property type="evidence" value="ECO:0007669"/>
    <property type="project" value="UniProtKB-UniRule"/>
</dbReference>
<dbReference type="PANTHER" id="PTHR35807">
    <property type="entry name" value="TRANSCRIPTIONAL REGULATOR REDD-RELATED"/>
    <property type="match status" value="1"/>
</dbReference>
<dbReference type="Gene3D" id="1.25.40.10">
    <property type="entry name" value="Tetratricopeptide repeat domain"/>
    <property type="match status" value="2"/>
</dbReference>
<keyword evidence="4 6" id="KW-0238">DNA-binding</keyword>